<evidence type="ECO:0000313" key="3">
    <source>
        <dbReference type="Proteomes" id="UP000734511"/>
    </source>
</evidence>
<organism evidence="2 3">
    <name type="scientific">Actinacidiphila epipremni</name>
    <dbReference type="NCBI Taxonomy" id="2053013"/>
    <lineage>
        <taxon>Bacteria</taxon>
        <taxon>Bacillati</taxon>
        <taxon>Actinomycetota</taxon>
        <taxon>Actinomycetes</taxon>
        <taxon>Kitasatosporales</taxon>
        <taxon>Streptomycetaceae</taxon>
        <taxon>Actinacidiphila</taxon>
    </lineage>
</organism>
<evidence type="ECO:0000259" key="1">
    <source>
        <dbReference type="Pfam" id="PF17338"/>
    </source>
</evidence>
<reference evidence="2 3" key="1">
    <citation type="submission" date="2020-03" db="EMBL/GenBank/DDBJ databases">
        <title>WGS of actinomycetes isolated from Thailand.</title>
        <authorList>
            <person name="Thawai C."/>
        </authorList>
    </citation>
    <scope>NUCLEOTIDE SEQUENCE [LARGE SCALE GENOMIC DNA]</scope>
    <source>
        <strain evidence="2 3">PRB2-1</strain>
    </source>
</reference>
<dbReference type="RefSeq" id="WP_167985703.1">
    <property type="nucleotide sequence ID" value="NZ_JAATEJ010000024.1"/>
</dbReference>
<gene>
    <name evidence="2" type="ORF">HCN08_26080</name>
</gene>
<dbReference type="Proteomes" id="UP000734511">
    <property type="component" value="Unassembled WGS sequence"/>
</dbReference>
<name>A0ABX0ZV65_9ACTN</name>
<proteinExistence type="predicted"/>
<comment type="caution">
    <text evidence="2">The sequence shown here is derived from an EMBL/GenBank/DDBJ whole genome shotgun (WGS) entry which is preliminary data.</text>
</comment>
<feature type="domain" description="Gene product 88" evidence="1">
    <location>
        <begin position="4"/>
        <end position="56"/>
    </location>
</feature>
<dbReference type="Pfam" id="PF17338">
    <property type="entry name" value="GP88"/>
    <property type="match status" value="1"/>
</dbReference>
<evidence type="ECO:0000313" key="2">
    <source>
        <dbReference type="EMBL" id="NJP46847.1"/>
    </source>
</evidence>
<dbReference type="InterPro" id="IPR020290">
    <property type="entry name" value="Gp88"/>
</dbReference>
<keyword evidence="3" id="KW-1185">Reference proteome</keyword>
<protein>
    <recommendedName>
        <fullName evidence="1">Gene product 88 domain-containing protein</fullName>
    </recommendedName>
</protein>
<dbReference type="EMBL" id="JAATEJ010000024">
    <property type="protein sequence ID" value="NJP46847.1"/>
    <property type="molecule type" value="Genomic_DNA"/>
</dbReference>
<sequence>MLRAETYNLASVRAAHMRNLMLTLDLPRLEQMGEEIQHKRYAGRTVRIHAAGDFYCCTKEVTLFKELVEDEAPSNFRWCYSLGCKQDALVRPGDRYADVHSPDPGCECGVRGLSSGPVGGRRPPVAEAGAGDTEDGAQPLHAVAVVVCDELEAVHQRVSPAKYFAALRRISRSSSS</sequence>
<accession>A0ABX0ZV65</accession>